<evidence type="ECO:0000313" key="3">
    <source>
        <dbReference type="EMBL" id="ARU98830.1"/>
    </source>
</evidence>
<keyword evidence="4" id="KW-1185">Reference proteome</keyword>
<dbReference type="PANTHER" id="PTHR38436:SF1">
    <property type="entry name" value="ESTER CYCLASE"/>
    <property type="match status" value="1"/>
</dbReference>
<dbReference type="Gene3D" id="3.10.450.50">
    <property type="match status" value="1"/>
</dbReference>
<dbReference type="InterPro" id="IPR009959">
    <property type="entry name" value="Cyclase_SnoaL-like"/>
</dbReference>
<dbReference type="GO" id="GO:0030638">
    <property type="term" value="P:polyketide metabolic process"/>
    <property type="evidence" value="ECO:0007669"/>
    <property type="project" value="InterPro"/>
</dbReference>
<keyword evidence="1" id="KW-0732">Signal</keyword>
<evidence type="ECO:0000313" key="5">
    <source>
        <dbReference type="Proteomes" id="UP000195814"/>
    </source>
</evidence>
<feature type="signal peptide" evidence="1">
    <location>
        <begin position="1"/>
        <end position="19"/>
    </location>
</feature>
<evidence type="ECO:0000313" key="2">
    <source>
        <dbReference type="EMBL" id="ARU94792.1"/>
    </source>
</evidence>
<dbReference type="Proteomes" id="UP000195814">
    <property type="component" value="Chromosome"/>
</dbReference>
<dbReference type="InterPro" id="IPR032710">
    <property type="entry name" value="NTF2-like_dom_sf"/>
</dbReference>
<dbReference type="EMBL" id="CP015581">
    <property type="protein sequence ID" value="ARU98830.1"/>
    <property type="molecule type" value="Genomic_DNA"/>
</dbReference>
<evidence type="ECO:0000313" key="4">
    <source>
        <dbReference type="Proteomes" id="UP000195729"/>
    </source>
</evidence>
<sequence length="153" mass="16677">MNKNLCFVIMAVCTSAASAAESPVQIVKSYMAAWNHHNAQQAADYFSPEGVYYDASVGTPVTGKSAAEQQVIAPFIQGVPDLQWKMVGEPVWNKTTVSFEWVFSGHNTGNWAGSPPTGKAIQFSGVSFIKLKQGKITYQGDYYDSATLSRELK</sequence>
<dbReference type="RefSeq" id="WP_087489164.1">
    <property type="nucleotide sequence ID" value="NZ_CP015579.1"/>
</dbReference>
<gene>
    <name evidence="2" type="ORF">A7K98_14105</name>
    <name evidence="3" type="ORF">A7K99_14090</name>
</gene>
<dbReference type="Proteomes" id="UP000195729">
    <property type="component" value="Chromosome"/>
</dbReference>
<dbReference type="OrthoDB" id="7595152at2"/>
<dbReference type="AlphaFoldDB" id="A0A1Y0LMB9"/>
<organism evidence="2 5">
    <name type="scientific">Tatumella citrea</name>
    <name type="common">Pantoea citrea</name>
    <dbReference type="NCBI Taxonomy" id="53336"/>
    <lineage>
        <taxon>Bacteria</taxon>
        <taxon>Pseudomonadati</taxon>
        <taxon>Pseudomonadota</taxon>
        <taxon>Gammaproteobacteria</taxon>
        <taxon>Enterobacterales</taxon>
        <taxon>Erwiniaceae</taxon>
        <taxon>Tatumella</taxon>
    </lineage>
</organism>
<dbReference type="Pfam" id="PF07366">
    <property type="entry name" value="SnoaL"/>
    <property type="match status" value="1"/>
</dbReference>
<evidence type="ECO:0000256" key="1">
    <source>
        <dbReference type="SAM" id="SignalP"/>
    </source>
</evidence>
<accession>A0A1Y0LMB9</accession>
<name>A0A1Y0LMB9_TATCI</name>
<feature type="chain" id="PRO_5012665861" evidence="1">
    <location>
        <begin position="20"/>
        <end position="153"/>
    </location>
</feature>
<proteinExistence type="predicted"/>
<dbReference type="PANTHER" id="PTHR38436">
    <property type="entry name" value="POLYKETIDE CYCLASE SNOAL-LIKE DOMAIN"/>
    <property type="match status" value="1"/>
</dbReference>
<reference evidence="4 5" key="1">
    <citation type="submission" date="2016-05" db="EMBL/GenBank/DDBJ databases">
        <title>Complete genome sequence of two 2,5-diketo-D-glunonic acid producing strain Tatumella citrea.</title>
        <authorList>
            <person name="Duan C."/>
            <person name="Yang J."/>
            <person name="Yang S."/>
        </authorList>
    </citation>
    <scope>NUCLEOTIDE SEQUENCE [LARGE SCALE GENOMIC DNA]</scope>
    <source>
        <strain evidence="3 4">ATCC 39140</strain>
        <strain evidence="2 5">DSM 13699</strain>
    </source>
</reference>
<dbReference type="SUPFAM" id="SSF54427">
    <property type="entry name" value="NTF2-like"/>
    <property type="match status" value="1"/>
</dbReference>
<dbReference type="KEGG" id="tci:A7K98_14105"/>
<dbReference type="EMBL" id="CP015579">
    <property type="protein sequence ID" value="ARU94792.1"/>
    <property type="molecule type" value="Genomic_DNA"/>
</dbReference>
<protein>
    <submittedName>
        <fullName evidence="2">Polyketide cyclase</fullName>
    </submittedName>
</protein>